<dbReference type="PANTHER" id="PTHR42743">
    <property type="entry name" value="AMINO-ACID AMINOTRANSFERASE"/>
    <property type="match status" value="1"/>
</dbReference>
<evidence type="ECO:0000256" key="5">
    <source>
        <dbReference type="RuleBase" id="RU004516"/>
    </source>
</evidence>
<reference evidence="6 7" key="1">
    <citation type="submission" date="2018-08" db="EMBL/GenBank/DDBJ databases">
        <title>Form III RuBisCO-mediated autotrophy in Thermodesulfobium bacteria.</title>
        <authorList>
            <person name="Toshchakov S.V."/>
            <person name="Kublanov I.V."/>
            <person name="Frolov E."/>
            <person name="Bonch-Osmolovskaya E.A."/>
            <person name="Tourova T.P."/>
            <person name="Chernych N.A."/>
            <person name="Lebedinsky A.V."/>
        </authorList>
    </citation>
    <scope>NUCLEOTIDE SEQUENCE [LARGE SCALE GENOMIC DNA]</scope>
    <source>
        <strain evidence="6 7">SR</strain>
    </source>
</reference>
<dbReference type="InterPro" id="IPR043132">
    <property type="entry name" value="BCAT-like_C"/>
</dbReference>
<dbReference type="PROSITE" id="PS00770">
    <property type="entry name" value="AA_TRANSFER_CLASS_4"/>
    <property type="match status" value="1"/>
</dbReference>
<dbReference type="Gene3D" id="3.30.470.10">
    <property type="match status" value="1"/>
</dbReference>
<dbReference type="InterPro" id="IPR018300">
    <property type="entry name" value="Aminotrans_IV_CS"/>
</dbReference>
<dbReference type="InterPro" id="IPR001544">
    <property type="entry name" value="Aminotrans_IV"/>
</dbReference>
<comment type="caution">
    <text evidence="6">The sequence shown here is derived from an EMBL/GenBank/DDBJ whole genome shotgun (WGS) entry which is preliminary data.</text>
</comment>
<evidence type="ECO:0008006" key="8">
    <source>
        <dbReference type="Google" id="ProtNLM"/>
    </source>
</evidence>
<keyword evidence="7" id="KW-1185">Reference proteome</keyword>
<dbReference type="OrthoDB" id="9805628at2"/>
<proteinExistence type="inferred from homology"/>
<dbReference type="GO" id="GO:0005829">
    <property type="term" value="C:cytosol"/>
    <property type="evidence" value="ECO:0007669"/>
    <property type="project" value="TreeGrafter"/>
</dbReference>
<name>A0A3D8P408_9THEO</name>
<evidence type="ECO:0000256" key="1">
    <source>
        <dbReference type="ARBA" id="ARBA00001933"/>
    </source>
</evidence>
<dbReference type="CDD" id="cd00449">
    <property type="entry name" value="PLPDE_IV"/>
    <property type="match status" value="1"/>
</dbReference>
<comment type="cofactor">
    <cofactor evidence="1 5">
        <name>pyridoxal 5'-phosphate</name>
        <dbReference type="ChEBI" id="CHEBI:597326"/>
    </cofactor>
</comment>
<dbReference type="GO" id="GO:0008652">
    <property type="term" value="P:amino acid biosynthetic process"/>
    <property type="evidence" value="ECO:0007669"/>
    <property type="project" value="UniProtKB-ARBA"/>
</dbReference>
<dbReference type="InterPro" id="IPR050571">
    <property type="entry name" value="Class-IV_PLP-Dep_Aminotrnsfr"/>
</dbReference>
<dbReference type="GO" id="GO:0046394">
    <property type="term" value="P:carboxylic acid biosynthetic process"/>
    <property type="evidence" value="ECO:0007669"/>
    <property type="project" value="UniProtKB-ARBA"/>
</dbReference>
<organism evidence="6 7">
    <name type="scientific">Ammonifex thiophilus</name>
    <dbReference type="NCBI Taxonomy" id="444093"/>
    <lineage>
        <taxon>Bacteria</taxon>
        <taxon>Bacillati</taxon>
        <taxon>Bacillota</taxon>
        <taxon>Clostridia</taxon>
        <taxon>Thermoanaerobacterales</taxon>
        <taxon>Thermoanaerobacteraceae</taxon>
        <taxon>Ammonifex</taxon>
    </lineage>
</organism>
<dbReference type="InterPro" id="IPR043131">
    <property type="entry name" value="BCAT-like_N"/>
</dbReference>
<protein>
    <recommendedName>
        <fullName evidence="8">Aminodeoxychorismate lyase</fullName>
    </recommendedName>
</protein>
<evidence type="ECO:0000256" key="3">
    <source>
        <dbReference type="ARBA" id="ARBA00022898"/>
    </source>
</evidence>
<evidence type="ECO:0000313" key="7">
    <source>
        <dbReference type="Proteomes" id="UP000256329"/>
    </source>
</evidence>
<dbReference type="PANTHER" id="PTHR42743:SF11">
    <property type="entry name" value="AMINODEOXYCHORISMATE LYASE"/>
    <property type="match status" value="1"/>
</dbReference>
<dbReference type="GO" id="GO:0003824">
    <property type="term" value="F:catalytic activity"/>
    <property type="evidence" value="ECO:0007669"/>
    <property type="project" value="InterPro"/>
</dbReference>
<keyword evidence="3 5" id="KW-0663">Pyridoxal phosphate</keyword>
<dbReference type="InterPro" id="IPR036038">
    <property type="entry name" value="Aminotransferase-like"/>
</dbReference>
<accession>A0A3D8P408</accession>
<sequence length="291" mass="32573">MGAGKAWKGGRTALGATVFFNGSLIPLEKAKVESEDQGWLYGFGLFETVLVFRGKPVLWPEHRQRLEEGRRYFNLPLPLRWEEIEEGAREVIRINNLSEGALRLTLSAGPEPGAKPGNLLIRPRPLPYSPQDYRKGFGAGWSKVRRNEHSPLTQFKTISYLENLLAWREARKRGWEEALLLNTRGLVAEGSRSNVFLVKKGKVITPSLDQGVLPGIIRQKVIEICRELGCEAAERPVTPAELLEAEEAFLTNSLMLVMPLVKVEGRPVGTGRPGRFTEEISRALEARILPD</sequence>
<gene>
    <name evidence="6" type="ORF">DXX99_07800</name>
</gene>
<dbReference type="Pfam" id="PF01063">
    <property type="entry name" value="Aminotran_4"/>
    <property type="match status" value="1"/>
</dbReference>
<evidence type="ECO:0000256" key="4">
    <source>
        <dbReference type="RuleBase" id="RU004106"/>
    </source>
</evidence>
<dbReference type="FunFam" id="3.20.10.10:FF:000002">
    <property type="entry name" value="D-alanine aminotransferase"/>
    <property type="match status" value="1"/>
</dbReference>
<comment type="similarity">
    <text evidence="2 4">Belongs to the class-IV pyridoxal-phosphate-dependent aminotransferase family.</text>
</comment>
<dbReference type="Gene3D" id="3.20.10.10">
    <property type="entry name" value="D-amino Acid Aminotransferase, subunit A, domain 2"/>
    <property type="match status" value="1"/>
</dbReference>
<dbReference type="Proteomes" id="UP000256329">
    <property type="component" value="Unassembled WGS sequence"/>
</dbReference>
<evidence type="ECO:0000313" key="6">
    <source>
        <dbReference type="EMBL" id="RDV82309.1"/>
    </source>
</evidence>
<evidence type="ECO:0000256" key="2">
    <source>
        <dbReference type="ARBA" id="ARBA00009320"/>
    </source>
</evidence>
<dbReference type="AlphaFoldDB" id="A0A3D8P408"/>
<dbReference type="EMBL" id="QSLN01000011">
    <property type="protein sequence ID" value="RDV82309.1"/>
    <property type="molecule type" value="Genomic_DNA"/>
</dbReference>
<dbReference type="SUPFAM" id="SSF56752">
    <property type="entry name" value="D-aminoacid aminotransferase-like PLP-dependent enzymes"/>
    <property type="match status" value="1"/>
</dbReference>